<proteinExistence type="predicted"/>
<protein>
    <submittedName>
        <fullName evidence="1">Uncharacterized protein</fullName>
    </submittedName>
</protein>
<dbReference type="Proteomes" id="UP001155027">
    <property type="component" value="Unassembled WGS sequence"/>
</dbReference>
<gene>
    <name evidence="1" type="ORF">GGP71_000073</name>
</gene>
<evidence type="ECO:0000313" key="2">
    <source>
        <dbReference type="Proteomes" id="UP001155027"/>
    </source>
</evidence>
<accession>A0A9X2PSW8</accession>
<dbReference type="EMBL" id="JANUAU010000001">
    <property type="protein sequence ID" value="MCS3676177.1"/>
    <property type="molecule type" value="Genomic_DNA"/>
</dbReference>
<evidence type="ECO:0000313" key="1">
    <source>
        <dbReference type="EMBL" id="MCS3676177.1"/>
    </source>
</evidence>
<sequence>MDLRPERRSTYGIGRMCETSAVGMRRCDQWQVIKCSAWRNVQQGKCKRTPLVPLGNGGPFPKPLQEEVRKRCEDTRPFARRTATVTGQKRGTLLTGAHNEGKSGYMGPDWTAPLNRLARYWRTSNLDRRGSTGVASKRGTRHICEGIPTLEERDEPVNLGSSARNVKAPRPANVRVGRRSNRSSLSRLIGGPYTKGCNRTELQVAKHYRNHPTVNADGCR</sequence>
<reference evidence="1" key="1">
    <citation type="submission" date="2022-08" db="EMBL/GenBank/DDBJ databases">
        <title>Genomic Encyclopedia of Type Strains, Phase V (KMG-V): Genome sequencing to study the core and pangenomes of soil and plant-associated prokaryotes.</title>
        <authorList>
            <person name="Whitman W."/>
        </authorList>
    </citation>
    <scope>NUCLEOTIDE SEQUENCE</scope>
    <source>
        <strain evidence="1">0</strain>
    </source>
</reference>
<comment type="caution">
    <text evidence="1">The sequence shown here is derived from an EMBL/GenBank/DDBJ whole genome shotgun (WGS) entry which is preliminary data.</text>
</comment>
<dbReference type="AlphaFoldDB" id="A0A9X2PSW8"/>
<organism evidence="1 2">
    <name type="scientific">Salinibacter ruber</name>
    <dbReference type="NCBI Taxonomy" id="146919"/>
    <lineage>
        <taxon>Bacteria</taxon>
        <taxon>Pseudomonadati</taxon>
        <taxon>Rhodothermota</taxon>
        <taxon>Rhodothermia</taxon>
        <taxon>Rhodothermales</taxon>
        <taxon>Salinibacteraceae</taxon>
        <taxon>Salinibacter</taxon>
    </lineage>
</organism>
<name>A0A9X2PSW8_9BACT</name>